<feature type="domain" description="Activator of Hsp90 ATPase homologue 1/2-like C-terminal" evidence="2">
    <location>
        <begin position="54"/>
        <end position="162"/>
    </location>
</feature>
<protein>
    <submittedName>
        <fullName evidence="3">SRPBCC domain-containing protein</fullName>
    </submittedName>
</protein>
<dbReference type="RefSeq" id="WP_311558740.1">
    <property type="nucleotide sequence ID" value="NZ_JAVREJ010000017.1"/>
</dbReference>
<dbReference type="Gene3D" id="3.30.530.20">
    <property type="match status" value="1"/>
</dbReference>
<proteinExistence type="inferred from homology"/>
<dbReference type="Pfam" id="PF08327">
    <property type="entry name" value="AHSA1"/>
    <property type="match status" value="1"/>
</dbReference>
<dbReference type="Proteomes" id="UP001183202">
    <property type="component" value="Unassembled WGS sequence"/>
</dbReference>
<dbReference type="InterPro" id="IPR023393">
    <property type="entry name" value="START-like_dom_sf"/>
</dbReference>
<dbReference type="EMBL" id="JAVREJ010000017">
    <property type="protein sequence ID" value="MDT0352232.1"/>
    <property type="molecule type" value="Genomic_DNA"/>
</dbReference>
<accession>A0ABU2NE43</accession>
<evidence type="ECO:0000259" key="2">
    <source>
        <dbReference type="Pfam" id="PF08327"/>
    </source>
</evidence>
<evidence type="ECO:0000313" key="3">
    <source>
        <dbReference type="EMBL" id="MDT0352232.1"/>
    </source>
</evidence>
<keyword evidence="4" id="KW-1185">Reference proteome</keyword>
<dbReference type="SUPFAM" id="SSF55961">
    <property type="entry name" value="Bet v1-like"/>
    <property type="match status" value="1"/>
</dbReference>
<sequence length="170" mass="18838">MTTSPQQAEPLRRPPIRQATTVRSDVEHTFTVFVREIGTWWPTSIISAGQDRVRAVTVEPHRGGRVYETWHDYTTVDWGTLLVWEPPRRFTMSWTCTPAPTEVELTFTALGPALTRVAVEHRGWEALSEAQLREDCAQPGGYAAGAFATGWTRILAALAEAVDADTEGSA</sequence>
<organism evidence="3 4">
    <name type="scientific">Pseudonocardia charpentierae</name>
    <dbReference type="NCBI Taxonomy" id="3075545"/>
    <lineage>
        <taxon>Bacteria</taxon>
        <taxon>Bacillati</taxon>
        <taxon>Actinomycetota</taxon>
        <taxon>Actinomycetes</taxon>
        <taxon>Pseudonocardiales</taxon>
        <taxon>Pseudonocardiaceae</taxon>
        <taxon>Pseudonocardia</taxon>
    </lineage>
</organism>
<name>A0ABU2NE43_9PSEU</name>
<dbReference type="InterPro" id="IPR013538">
    <property type="entry name" value="ASHA1/2-like_C"/>
</dbReference>
<reference evidence="4" key="1">
    <citation type="submission" date="2023-07" db="EMBL/GenBank/DDBJ databases">
        <title>30 novel species of actinomycetes from the DSMZ collection.</title>
        <authorList>
            <person name="Nouioui I."/>
        </authorList>
    </citation>
    <scope>NUCLEOTIDE SEQUENCE [LARGE SCALE GENOMIC DNA]</scope>
    <source>
        <strain evidence="4">DSM 45834</strain>
    </source>
</reference>
<comment type="similarity">
    <text evidence="1">Belongs to the AHA1 family.</text>
</comment>
<comment type="caution">
    <text evidence="3">The sequence shown here is derived from an EMBL/GenBank/DDBJ whole genome shotgun (WGS) entry which is preliminary data.</text>
</comment>
<gene>
    <name evidence="3" type="ORF">RM445_22130</name>
</gene>
<evidence type="ECO:0000313" key="4">
    <source>
        <dbReference type="Proteomes" id="UP001183202"/>
    </source>
</evidence>
<evidence type="ECO:0000256" key="1">
    <source>
        <dbReference type="ARBA" id="ARBA00006817"/>
    </source>
</evidence>